<evidence type="ECO:0000313" key="4">
    <source>
        <dbReference type="EMBL" id="RUL89572.1"/>
    </source>
</evidence>
<dbReference type="OrthoDB" id="9786756at2"/>
<accession>A0A432MQ58</accession>
<dbReference type="Gene3D" id="3.40.30.10">
    <property type="entry name" value="Glutaredoxin"/>
    <property type="match status" value="1"/>
</dbReference>
<feature type="signal peptide" evidence="3">
    <location>
        <begin position="1"/>
        <end position="28"/>
    </location>
</feature>
<dbReference type="CDD" id="cd02968">
    <property type="entry name" value="SCO"/>
    <property type="match status" value="1"/>
</dbReference>
<dbReference type="AlphaFoldDB" id="A0A432MQ58"/>
<evidence type="ECO:0000256" key="3">
    <source>
        <dbReference type="SAM" id="SignalP"/>
    </source>
</evidence>
<evidence type="ECO:0000256" key="1">
    <source>
        <dbReference type="ARBA" id="ARBA00010996"/>
    </source>
</evidence>
<feature type="transmembrane region" description="Helical" evidence="2">
    <location>
        <begin position="259"/>
        <end position="280"/>
    </location>
</feature>
<proteinExistence type="inferred from homology"/>
<dbReference type="PANTHER" id="PTHR12151">
    <property type="entry name" value="ELECTRON TRANSPORT PROTIN SCO1/SENC FAMILY MEMBER"/>
    <property type="match status" value="1"/>
</dbReference>
<feature type="chain" id="PRO_5019242967" evidence="3">
    <location>
        <begin position="29"/>
        <end position="303"/>
    </location>
</feature>
<comment type="similarity">
    <text evidence="1">Belongs to the SCO1/2 family.</text>
</comment>
<protein>
    <submittedName>
        <fullName evidence="4">SCO family protein</fullName>
    </submittedName>
</protein>
<reference evidence="4 5" key="1">
    <citation type="submission" date="2018-12" db="EMBL/GenBank/DDBJ databases">
        <authorList>
            <person name="Toschakov S.V."/>
        </authorList>
    </citation>
    <scope>NUCLEOTIDE SEQUENCE [LARGE SCALE GENOMIC DNA]</scope>
    <source>
        <strain evidence="4 5">GM2012</strain>
    </source>
</reference>
<comment type="caution">
    <text evidence="4">The sequence shown here is derived from an EMBL/GenBank/DDBJ whole genome shotgun (WGS) entry which is preliminary data.</text>
</comment>
<sequence length="303" mass="32968">MTASFRPWSLVVATLTLLAAAPAPLASGQPSVTRTDRPELAPRSGILSKVKFEQKPGAQVPLDLRFRDESGRVVRLGDLLGDKPVILTLVYFDCPLLCNQILDGLTRSLNVLDDYTVGSEFEIISVSINPKDVPESAIAKEAAVMRAYHFASEEARDGWHFLTTDDSDTIDALADSVGFSYSFNPKTNLYAHAAGIITLTPDGRVSRYVYGISYPARDLRLALSEASGGKIGGVVEQALLLCYAYDPESGTYSFAIMNVVRLLGVATLVGLAWFITAMLIRDRRRAMSPAGQIEKTPDAHLDR</sequence>
<evidence type="ECO:0000256" key="2">
    <source>
        <dbReference type="SAM" id="Phobius"/>
    </source>
</evidence>
<keyword evidence="5" id="KW-1185">Reference proteome</keyword>
<name>A0A432MQ58_9BACT</name>
<reference evidence="4 5" key="2">
    <citation type="submission" date="2019-01" db="EMBL/GenBank/DDBJ databases">
        <title>Tautonia sociabilis, a novel thermotolerant planctomycete of Isosphaeraceae family, isolated from a 4000 m deep subterranean habitat.</title>
        <authorList>
            <person name="Kovaleva O.L."/>
            <person name="Elcheninov A.G."/>
            <person name="Van Heerden E."/>
            <person name="Toshchakov S.V."/>
            <person name="Novikov A."/>
            <person name="Bonch-Osmolovskaya E.A."/>
            <person name="Kublanov I.V."/>
        </authorList>
    </citation>
    <scope>NUCLEOTIDE SEQUENCE [LARGE SCALE GENOMIC DNA]</scope>
    <source>
        <strain evidence="4 5">GM2012</strain>
    </source>
</reference>
<organism evidence="4 5">
    <name type="scientific">Tautonia sociabilis</name>
    <dbReference type="NCBI Taxonomy" id="2080755"/>
    <lineage>
        <taxon>Bacteria</taxon>
        <taxon>Pseudomonadati</taxon>
        <taxon>Planctomycetota</taxon>
        <taxon>Planctomycetia</taxon>
        <taxon>Isosphaerales</taxon>
        <taxon>Isosphaeraceae</taxon>
        <taxon>Tautonia</taxon>
    </lineage>
</organism>
<dbReference type="RefSeq" id="WP_126723648.1">
    <property type="nucleotide sequence ID" value="NZ_RYZH01000002.1"/>
</dbReference>
<dbReference type="SUPFAM" id="SSF52833">
    <property type="entry name" value="Thioredoxin-like"/>
    <property type="match status" value="1"/>
</dbReference>
<dbReference type="InterPro" id="IPR036249">
    <property type="entry name" value="Thioredoxin-like_sf"/>
</dbReference>
<dbReference type="InterPro" id="IPR003782">
    <property type="entry name" value="SCO1/SenC"/>
</dbReference>
<keyword evidence="3" id="KW-0732">Signal</keyword>
<dbReference type="Proteomes" id="UP000280296">
    <property type="component" value="Unassembled WGS sequence"/>
</dbReference>
<keyword evidence="2" id="KW-1133">Transmembrane helix</keyword>
<gene>
    <name evidence="4" type="ORF">TsocGM_02030</name>
</gene>
<dbReference type="PANTHER" id="PTHR12151:SF8">
    <property type="entry name" value="THIOREDOXIN DOMAIN-CONTAINING PROTEIN"/>
    <property type="match status" value="1"/>
</dbReference>
<keyword evidence="2" id="KW-0812">Transmembrane</keyword>
<evidence type="ECO:0000313" key="5">
    <source>
        <dbReference type="Proteomes" id="UP000280296"/>
    </source>
</evidence>
<keyword evidence="2" id="KW-0472">Membrane</keyword>
<dbReference type="EMBL" id="RYZH01000002">
    <property type="protein sequence ID" value="RUL89572.1"/>
    <property type="molecule type" value="Genomic_DNA"/>
</dbReference>